<keyword evidence="4" id="KW-1185">Reference proteome</keyword>
<evidence type="ECO:0000256" key="2">
    <source>
        <dbReference type="SAM" id="MobiDB-lite"/>
    </source>
</evidence>
<feature type="compositionally biased region" description="Low complexity" evidence="2">
    <location>
        <begin position="27"/>
        <end position="42"/>
    </location>
</feature>
<dbReference type="Pfam" id="PF10738">
    <property type="entry name" value="Lpp-LpqN"/>
    <property type="match status" value="1"/>
</dbReference>
<dbReference type="EMBL" id="VOMB01000020">
    <property type="protein sequence ID" value="MBU9765572.1"/>
    <property type="molecule type" value="Genomic_DNA"/>
</dbReference>
<evidence type="ECO:0000313" key="4">
    <source>
        <dbReference type="Proteomes" id="UP000812982"/>
    </source>
</evidence>
<gene>
    <name evidence="3" type="ORF">FR943_17175</name>
</gene>
<protein>
    <recommendedName>
        <fullName evidence="5">Lipoprotein LpqN</fullName>
    </recommendedName>
</protein>
<evidence type="ECO:0000256" key="1">
    <source>
        <dbReference type="ARBA" id="ARBA00022729"/>
    </source>
</evidence>
<organism evidence="3 4">
    <name type="scientific">[Mycobacterium] fortunisiensis</name>
    <dbReference type="NCBI Taxonomy" id="2600579"/>
    <lineage>
        <taxon>Bacteria</taxon>
        <taxon>Bacillati</taxon>
        <taxon>Actinomycetota</taxon>
        <taxon>Actinomycetes</taxon>
        <taxon>Mycobacteriales</taxon>
        <taxon>Mycobacteriaceae</taxon>
        <taxon>Mycolicibacterium</taxon>
    </lineage>
</organism>
<reference evidence="3 4" key="1">
    <citation type="journal article" date="2021" name="Sci. Rep.">
        <title>Phenotypic and genomic hallmarks of a novel, potentially pathogenic rapidly growing Mycobacterium species related to the Mycobacterium fortuitum complex.</title>
        <authorList>
            <person name="Gharbi R."/>
            <person name="Khanna V."/>
            <person name="Frigui W."/>
            <person name="Mhenni B."/>
            <person name="Brosch R."/>
            <person name="Mardassi H."/>
        </authorList>
    </citation>
    <scope>NUCLEOTIDE SEQUENCE [LARGE SCALE GENOMIC DNA]</scope>
    <source>
        <strain evidence="3 4">TNTM28</strain>
    </source>
</reference>
<keyword evidence="1" id="KW-0732">Signal</keyword>
<proteinExistence type="predicted"/>
<evidence type="ECO:0000313" key="3">
    <source>
        <dbReference type="EMBL" id="MBU9765572.1"/>
    </source>
</evidence>
<dbReference type="Proteomes" id="UP000812982">
    <property type="component" value="Unassembled WGS sequence"/>
</dbReference>
<name>A0ABS6KPS6_9MYCO</name>
<evidence type="ECO:0008006" key="5">
    <source>
        <dbReference type="Google" id="ProtNLM"/>
    </source>
</evidence>
<sequence>MNMVLAGAVVVSVSALLVGCGSGTEGGESTAEPTSSATSEAAPAPPTERPTVAGPNKTISDYVAENKIAETPIKPDEPGTPDFDFPFPPDWSPAGDKTPDWAYGAIVYDKPSDPADPPAIIAIASKLTGNVDPAKILEYAPGQLLNLPEFTSIDEPEKSTLGGFEAVQSAGTYSLDGKARVVAQKTVVIPGADALFVLQLNANAPEEQKDVVIDAAELIDEQTKITR</sequence>
<dbReference type="InterPro" id="IPR019674">
    <property type="entry name" value="Lipoprotein_LpqN/LpqT-like"/>
</dbReference>
<accession>A0ABS6KPS6</accession>
<feature type="region of interest" description="Disordered" evidence="2">
    <location>
        <begin position="22"/>
        <end position="60"/>
    </location>
</feature>
<comment type="caution">
    <text evidence="3">The sequence shown here is derived from an EMBL/GenBank/DDBJ whole genome shotgun (WGS) entry which is preliminary data.</text>
</comment>